<organism evidence="2 3">
    <name type="scientific">Bacteroides nordii CL02T12C05</name>
    <dbReference type="NCBI Taxonomy" id="997884"/>
    <lineage>
        <taxon>Bacteria</taxon>
        <taxon>Pseudomonadati</taxon>
        <taxon>Bacteroidota</taxon>
        <taxon>Bacteroidia</taxon>
        <taxon>Bacteroidales</taxon>
        <taxon>Bacteroidaceae</taxon>
        <taxon>Bacteroides</taxon>
    </lineage>
</organism>
<dbReference type="HOGENOM" id="CLU_004466_0_0_10"/>
<comment type="caution">
    <text evidence="2">The sequence shown here is derived from an EMBL/GenBank/DDBJ whole genome shotgun (WGS) entry which is preliminary data.</text>
</comment>
<dbReference type="RefSeq" id="WP_007483317.1">
    <property type="nucleotide sequence ID" value="NZ_JH724314.1"/>
</dbReference>
<accession>I9SFH0</accession>
<evidence type="ECO:0000313" key="2">
    <source>
        <dbReference type="EMBL" id="EIY54373.1"/>
    </source>
</evidence>
<proteinExistence type="predicted"/>
<reference evidence="2 3" key="1">
    <citation type="submission" date="2012-02" db="EMBL/GenBank/DDBJ databases">
        <title>The Genome Sequence of Bacteroides nordii CL02T12C05.</title>
        <authorList>
            <consortium name="The Broad Institute Genome Sequencing Platform"/>
            <person name="Earl A."/>
            <person name="Ward D."/>
            <person name="Feldgarden M."/>
            <person name="Gevers D."/>
            <person name="Zitomersky N.L."/>
            <person name="Coyne M.J."/>
            <person name="Comstock L.E."/>
            <person name="Young S.K."/>
            <person name="Zeng Q."/>
            <person name="Gargeya S."/>
            <person name="Fitzgerald M."/>
            <person name="Haas B."/>
            <person name="Abouelleil A."/>
            <person name="Alvarado L."/>
            <person name="Arachchi H.M."/>
            <person name="Berlin A."/>
            <person name="Chapman S.B."/>
            <person name="Gearin G."/>
            <person name="Goldberg J."/>
            <person name="Griggs A."/>
            <person name="Gujja S."/>
            <person name="Hansen M."/>
            <person name="Heiman D."/>
            <person name="Howarth C."/>
            <person name="Larimer J."/>
            <person name="Lui A."/>
            <person name="MacDonald P.J.P."/>
            <person name="McCowen C."/>
            <person name="Montmayeur A."/>
            <person name="Murphy C."/>
            <person name="Neiman D."/>
            <person name="Pearson M."/>
            <person name="Priest M."/>
            <person name="Roberts A."/>
            <person name="Saif S."/>
            <person name="Shea T."/>
            <person name="Sisk P."/>
            <person name="Stolte C."/>
            <person name="Sykes S."/>
            <person name="Wortman J."/>
            <person name="Nusbaum C."/>
            <person name="Birren B."/>
        </authorList>
    </citation>
    <scope>NUCLEOTIDE SEQUENCE [LARGE SCALE GENOMIC DNA]</scope>
    <source>
        <strain evidence="2 3">CL02T12C05</strain>
    </source>
</reference>
<protein>
    <submittedName>
        <fullName evidence="2">RHS repeat-associated core domain-containing protein</fullName>
    </submittedName>
</protein>
<dbReference type="Pfam" id="PF20041">
    <property type="entry name" value="DUF6443"/>
    <property type="match status" value="1"/>
</dbReference>
<evidence type="ECO:0000313" key="3">
    <source>
        <dbReference type="Proteomes" id="UP000003089"/>
    </source>
</evidence>
<keyword evidence="3" id="KW-1185">Reference proteome</keyword>
<dbReference type="AlphaFoldDB" id="I9SFH0"/>
<feature type="domain" description="DUF6443" evidence="1">
    <location>
        <begin position="35"/>
        <end position="147"/>
    </location>
</feature>
<evidence type="ECO:0000259" key="1">
    <source>
        <dbReference type="Pfam" id="PF20041"/>
    </source>
</evidence>
<sequence length="963" mass="112672">MEKYKQIIIFCVISMLVQDLFSQSNSQNYIVSTTFLDEAGTQNLDVINYYDGLGRETQTIYKNVTCTQGDLVTCKDYDGMGRVYREWMPLPFSNNNGNFIQSGAWTDRDIDEPYTKVIYEPSSLSRIIETWGVGLEWHKRKGIEKKYLFNDNSALLSAVCFRVENNRLKKTGKYKWHDLYVEYTNNEDGHEMYIFTDKLGNLVLERRVNGDEYIDTYYVYDEHDKLRFVLPPLAADELTSATDGFFEMKNDNVLGKYAYVYKYDSRNRCNYKKLPGCAEINMTYDIHGNLIFSDNGELRKKDLVEFYRYDKYNRIIMRGVISAPNFDWKTNSYQGTYEIYNGNSRCYGYSNSTGLDIATKDIHEVYYYDDYSFLNLFEEYIDSLTYKPREGYGMQYVDEQVAHLSSNGLQTGSLKKIIGDDNKLFINASYYDNKRRLVQSRTNNYMGGYDCYYYQYDYVGNVLRKIHSHNDPTNTVFGYEELYTYSYDAGKRLIECKHKLKSGKERLLCRNSYDEYGRVIEKSYTEKCKTTYDYNMRNQLTNIQFDDLYNQTYVLTNGGNIERTDWYCDNIDFRHTYTYTYDKLDRLVSAKHTANDEIASQIVDYQKYDGKPLYDVQYEYDKHGNITHLQRLGYTREYNVRSLDDLTYQYNGNQLMSIEATENAQYINNFEDEVHDAEECFYDLNGNLVRDNNRNLQNIDYNYLNLPQQIYYGKQDAGKVIFYTYATDGTKLRALYATGTNNILSPIGVLNTNVDNDIIYSDSTVYCDNSIYVNGKLDKILLPDGYVQVTYRTIRGRLVAFYDYYYTIKDHQGSARINIAEEYLDNRPSEGCRKALSYYPFGKAMNNWISWVVPFKDPYTYTGKKEETMHGLGWYDYGKRFYDPNYRLSFVSVDPLCEKYYSISPYAYCANNPINAIDLNGDSIWYTIDKDIVTMHVTGKIIDSSSDGINVNRAASDIASGIS</sequence>
<dbReference type="Proteomes" id="UP000003089">
    <property type="component" value="Unassembled WGS sequence"/>
</dbReference>
<dbReference type="InterPro" id="IPR045619">
    <property type="entry name" value="DUF6443"/>
</dbReference>
<name>I9SFH0_9BACE</name>
<dbReference type="Gene3D" id="2.180.10.10">
    <property type="entry name" value="RHS repeat-associated core"/>
    <property type="match status" value="1"/>
</dbReference>
<dbReference type="InterPro" id="IPR050708">
    <property type="entry name" value="T6SS_VgrG/RHS"/>
</dbReference>
<dbReference type="InterPro" id="IPR022385">
    <property type="entry name" value="Rhs_assc_core"/>
</dbReference>
<dbReference type="eggNOG" id="COG3209">
    <property type="taxonomic scope" value="Bacteria"/>
</dbReference>
<dbReference type="PANTHER" id="PTHR32305">
    <property type="match status" value="1"/>
</dbReference>
<gene>
    <name evidence="2" type="ORF">HMPREF1068_00449</name>
</gene>
<feature type="non-terminal residue" evidence="2">
    <location>
        <position position="963"/>
    </location>
</feature>
<dbReference type="NCBIfam" id="TIGR03696">
    <property type="entry name" value="Rhs_assc_core"/>
    <property type="match status" value="1"/>
</dbReference>
<dbReference type="STRING" id="997884.HMPREF1068_00449"/>
<dbReference type="PANTHER" id="PTHR32305:SF15">
    <property type="entry name" value="PROTEIN RHSA-RELATED"/>
    <property type="match status" value="1"/>
</dbReference>
<dbReference type="EMBL" id="AGXS01000005">
    <property type="protein sequence ID" value="EIY54373.1"/>
    <property type="molecule type" value="Genomic_DNA"/>
</dbReference>